<reference evidence="8" key="1">
    <citation type="submission" date="2025-08" db="UniProtKB">
        <authorList>
            <consortium name="RefSeq"/>
        </authorList>
    </citation>
    <scope>IDENTIFICATION</scope>
</reference>
<feature type="domain" description="TLDc" evidence="6">
    <location>
        <begin position="367"/>
        <end position="528"/>
    </location>
</feature>
<dbReference type="GO" id="GO:0005634">
    <property type="term" value="C:nucleus"/>
    <property type="evidence" value="ECO:0007669"/>
    <property type="project" value="TreeGrafter"/>
</dbReference>
<dbReference type="KEGG" id="goe:100900344"/>
<evidence type="ECO:0000256" key="1">
    <source>
        <dbReference type="ARBA" id="ARBA00004173"/>
    </source>
</evidence>
<proteinExistence type="inferred from homology"/>
<dbReference type="PANTHER" id="PTHR23354">
    <property type="entry name" value="NUCLEOLAR PROTEIN 7/ESTROGEN RECEPTOR COACTIVATOR-RELATED"/>
    <property type="match status" value="1"/>
</dbReference>
<accession>A0AAJ6VX39</accession>
<feature type="compositionally biased region" description="Basic and acidic residues" evidence="5">
    <location>
        <begin position="131"/>
        <end position="140"/>
    </location>
</feature>
<sequence length="528" mass="59010">MFSPNVSDLIVIEHGTEHYEVTAPIDMIAGAALYTDIAIMRTKMHQKPIVCNIPVQVYYSNDEERPKTPPSTPNRLAATAACEQTRPESESGGSEPVSPRPTKTPPSSPVVGGAGREDRAEESATSAIAKTDARGESKDMEEPEVFAALEKLLPKPAQPQENSMLYLCLRMGNPLNKKVKVPAVSIGRRKLKCEYWFGIPRNRVDEVYKFFQRNYPDKYGDVIELNMEERGFTDIVSDDDDDADNNDNKDKNGGSSDSNHQHRRDDMRIKSQDGGPSDDSRQAPDTPRSATDGAFTGVFNRVGSFKNPFKLPRFFEGPNTPHPSFSSCEWEVIALKDDSSGPAASTNLLNPLTPDEILLPEMIDDSEILDEEHRKMLYKVIPARAEGYAWRLVYSTTRNGFSLKTFYREMSRHDGPVLLAITDTEGALFGAFAPTTIHPSDHFYGTGEMFLWTFHPSFNKYPWSGENQYFIKGNQDSLVFGSGDGEFGLYLDGDLYHGRSSPCKTFNNEVLSQTNDFVIKSLEAWGFF</sequence>
<organism evidence="7 8">
    <name type="scientific">Galendromus occidentalis</name>
    <name type="common">western predatory mite</name>
    <dbReference type="NCBI Taxonomy" id="34638"/>
    <lineage>
        <taxon>Eukaryota</taxon>
        <taxon>Metazoa</taxon>
        <taxon>Ecdysozoa</taxon>
        <taxon>Arthropoda</taxon>
        <taxon>Chelicerata</taxon>
        <taxon>Arachnida</taxon>
        <taxon>Acari</taxon>
        <taxon>Parasitiformes</taxon>
        <taxon>Mesostigmata</taxon>
        <taxon>Gamasina</taxon>
        <taxon>Phytoseioidea</taxon>
        <taxon>Phytoseiidae</taxon>
        <taxon>Typhlodrominae</taxon>
        <taxon>Galendromus</taxon>
    </lineage>
</organism>
<dbReference type="AlphaFoldDB" id="A0AAJ6VX39"/>
<evidence type="ECO:0000259" key="6">
    <source>
        <dbReference type="PROSITE" id="PS51886"/>
    </source>
</evidence>
<evidence type="ECO:0000256" key="3">
    <source>
        <dbReference type="ARBA" id="ARBA00023128"/>
    </source>
</evidence>
<gene>
    <name evidence="8" type="primary">LOC100900344</name>
</gene>
<evidence type="ECO:0000256" key="5">
    <source>
        <dbReference type="SAM" id="MobiDB-lite"/>
    </source>
</evidence>
<dbReference type="SMART" id="SM00584">
    <property type="entry name" value="TLDc"/>
    <property type="match status" value="1"/>
</dbReference>
<feature type="compositionally biased region" description="Basic and acidic residues" evidence="5">
    <location>
        <begin position="259"/>
        <end position="271"/>
    </location>
</feature>
<dbReference type="RefSeq" id="XP_003741730.2">
    <property type="nucleotide sequence ID" value="XM_003741682.3"/>
</dbReference>
<feature type="compositionally biased region" description="Pro residues" evidence="5">
    <location>
        <begin position="98"/>
        <end position="108"/>
    </location>
</feature>
<evidence type="ECO:0000256" key="2">
    <source>
        <dbReference type="ARBA" id="ARBA00009540"/>
    </source>
</evidence>
<name>A0AAJ6VX39_9ACAR</name>
<keyword evidence="3" id="KW-0496">Mitochondrion</keyword>
<feature type="region of interest" description="Disordered" evidence="5">
    <location>
        <begin position="62"/>
        <end position="142"/>
    </location>
</feature>
<feature type="region of interest" description="Disordered" evidence="5">
    <location>
        <begin position="235"/>
        <end position="294"/>
    </location>
</feature>
<dbReference type="GO" id="GO:0005739">
    <property type="term" value="C:mitochondrion"/>
    <property type="evidence" value="ECO:0007669"/>
    <property type="project" value="UniProtKB-SubCell"/>
</dbReference>
<evidence type="ECO:0000313" key="8">
    <source>
        <dbReference type="RefSeq" id="XP_003741730.2"/>
    </source>
</evidence>
<dbReference type="InterPro" id="IPR006571">
    <property type="entry name" value="TLDc_dom"/>
</dbReference>
<feature type="compositionally biased region" description="Acidic residues" evidence="5">
    <location>
        <begin position="236"/>
        <end position="245"/>
    </location>
</feature>
<protein>
    <recommendedName>
        <fullName evidence="4">Oxidation resistance protein 1</fullName>
    </recommendedName>
</protein>
<evidence type="ECO:0000256" key="4">
    <source>
        <dbReference type="ARBA" id="ARBA00040604"/>
    </source>
</evidence>
<comment type="similarity">
    <text evidence="2">Belongs to the OXR1 family.</text>
</comment>
<dbReference type="GO" id="GO:0006979">
    <property type="term" value="P:response to oxidative stress"/>
    <property type="evidence" value="ECO:0007669"/>
    <property type="project" value="TreeGrafter"/>
</dbReference>
<dbReference type="Pfam" id="PF07534">
    <property type="entry name" value="TLD"/>
    <property type="match status" value="1"/>
</dbReference>
<keyword evidence="7" id="KW-1185">Reference proteome</keyword>
<dbReference type="GeneID" id="100900344"/>
<comment type="subcellular location">
    <subcellularLocation>
        <location evidence="1">Mitochondrion</location>
    </subcellularLocation>
</comment>
<dbReference type="PROSITE" id="PS51886">
    <property type="entry name" value="TLDC"/>
    <property type="match status" value="1"/>
</dbReference>
<evidence type="ECO:0000313" key="7">
    <source>
        <dbReference type="Proteomes" id="UP000694867"/>
    </source>
</evidence>
<dbReference type="PANTHER" id="PTHR23354:SF62">
    <property type="entry name" value="MUSTARD, ISOFORM V"/>
    <property type="match status" value="1"/>
</dbReference>
<dbReference type="Proteomes" id="UP000694867">
    <property type="component" value="Unplaced"/>
</dbReference>